<dbReference type="InterPro" id="IPR056747">
    <property type="entry name" value="VPS13-like_M"/>
</dbReference>
<dbReference type="GO" id="GO:0007005">
    <property type="term" value="P:mitochondrion organization"/>
    <property type="evidence" value="ECO:0007669"/>
    <property type="project" value="TreeGrafter"/>
</dbReference>
<feature type="region of interest" description="Disordered" evidence="2">
    <location>
        <begin position="955"/>
        <end position="1002"/>
    </location>
</feature>
<dbReference type="Proteomes" id="UP000075901">
    <property type="component" value="Unassembled WGS sequence"/>
</dbReference>
<feature type="compositionally biased region" description="Polar residues" evidence="2">
    <location>
        <begin position="971"/>
        <end position="985"/>
    </location>
</feature>
<feature type="domain" description="Chorein N-terminal" evidence="3">
    <location>
        <begin position="234"/>
        <end position="954"/>
    </location>
</feature>
<evidence type="ECO:0000259" key="4">
    <source>
        <dbReference type="Pfam" id="PF25033"/>
    </source>
</evidence>
<organism evidence="5 6">
    <name type="scientific">Anopheles maculatus</name>
    <dbReference type="NCBI Taxonomy" id="74869"/>
    <lineage>
        <taxon>Eukaryota</taxon>
        <taxon>Metazoa</taxon>
        <taxon>Ecdysozoa</taxon>
        <taxon>Arthropoda</taxon>
        <taxon>Hexapoda</taxon>
        <taxon>Insecta</taxon>
        <taxon>Pterygota</taxon>
        <taxon>Neoptera</taxon>
        <taxon>Endopterygota</taxon>
        <taxon>Diptera</taxon>
        <taxon>Nematocera</taxon>
        <taxon>Culicoidea</taxon>
        <taxon>Culicidae</taxon>
        <taxon>Anophelinae</taxon>
        <taxon>Anopheles</taxon>
        <taxon>Anopheles maculatus group</taxon>
    </lineage>
</organism>
<dbReference type="PANTHER" id="PTHR16166">
    <property type="entry name" value="VACUOLAR PROTEIN SORTING-ASSOCIATED PROTEIN VPS13"/>
    <property type="match status" value="1"/>
</dbReference>
<feature type="region of interest" description="Disordered" evidence="2">
    <location>
        <begin position="782"/>
        <end position="814"/>
    </location>
</feature>
<reference evidence="5" key="2">
    <citation type="submission" date="2020-05" db="UniProtKB">
        <authorList>
            <consortium name="EnsemblMetazoa"/>
        </authorList>
    </citation>
    <scope>IDENTIFICATION</scope>
    <source>
        <strain evidence="5">maculatus3</strain>
    </source>
</reference>
<keyword evidence="6" id="KW-1185">Reference proteome</keyword>
<feature type="domain" description="VPS13-like middle region" evidence="4">
    <location>
        <begin position="2077"/>
        <end position="2272"/>
    </location>
</feature>
<proteinExistence type="predicted"/>
<dbReference type="GO" id="GO:0006623">
    <property type="term" value="P:protein targeting to vacuole"/>
    <property type="evidence" value="ECO:0007669"/>
    <property type="project" value="TreeGrafter"/>
</dbReference>
<feature type="compositionally biased region" description="Basic and acidic residues" evidence="2">
    <location>
        <begin position="2024"/>
        <end position="2036"/>
    </location>
</feature>
<feature type="compositionally biased region" description="Low complexity" evidence="2">
    <location>
        <begin position="588"/>
        <end position="613"/>
    </location>
</feature>
<evidence type="ECO:0008006" key="7">
    <source>
        <dbReference type="Google" id="ProtNLM"/>
    </source>
</evidence>
<keyword evidence="1" id="KW-0813">Transport</keyword>
<feature type="region of interest" description="Disordered" evidence="2">
    <location>
        <begin position="1087"/>
        <end position="1106"/>
    </location>
</feature>
<dbReference type="InterPro" id="IPR026847">
    <property type="entry name" value="VPS13"/>
</dbReference>
<evidence type="ECO:0000259" key="3">
    <source>
        <dbReference type="Pfam" id="PF12624"/>
    </source>
</evidence>
<feature type="domain" description="Chorein N-terminal" evidence="3">
    <location>
        <begin position="28"/>
        <end position="228"/>
    </location>
</feature>
<name>A0A182SWD0_9DIPT</name>
<feature type="compositionally biased region" description="Low complexity" evidence="2">
    <location>
        <begin position="1221"/>
        <end position="1232"/>
    </location>
</feature>
<dbReference type="EnsemblMetazoa" id="AMAM014758-RA">
    <property type="protein sequence ID" value="AMAM014758-PA"/>
    <property type="gene ID" value="AMAM014758"/>
</dbReference>
<feature type="compositionally biased region" description="Polar residues" evidence="2">
    <location>
        <begin position="1204"/>
        <end position="1215"/>
    </location>
</feature>
<evidence type="ECO:0000256" key="2">
    <source>
        <dbReference type="SAM" id="MobiDB-lite"/>
    </source>
</evidence>
<dbReference type="VEuPathDB" id="VectorBase:AMAM014758"/>
<feature type="region of interest" description="Disordered" evidence="2">
    <location>
        <begin position="2009"/>
        <end position="2036"/>
    </location>
</feature>
<feature type="region of interest" description="Disordered" evidence="2">
    <location>
        <begin position="1183"/>
        <end position="1234"/>
    </location>
</feature>
<dbReference type="GO" id="GO:0045053">
    <property type="term" value="P:protein retention in Golgi apparatus"/>
    <property type="evidence" value="ECO:0007669"/>
    <property type="project" value="TreeGrafter"/>
</dbReference>
<evidence type="ECO:0000313" key="6">
    <source>
        <dbReference type="Proteomes" id="UP000075901"/>
    </source>
</evidence>
<dbReference type="Pfam" id="PF12624">
    <property type="entry name" value="VPS13_N"/>
    <property type="match status" value="2"/>
</dbReference>
<evidence type="ECO:0000256" key="1">
    <source>
        <dbReference type="ARBA" id="ARBA00022448"/>
    </source>
</evidence>
<feature type="region of interest" description="Disordered" evidence="2">
    <location>
        <begin position="1928"/>
        <end position="1947"/>
    </location>
</feature>
<feature type="compositionally biased region" description="Polar residues" evidence="2">
    <location>
        <begin position="448"/>
        <end position="457"/>
    </location>
</feature>
<evidence type="ECO:0000313" key="5">
    <source>
        <dbReference type="EnsemblMetazoa" id="AMAM014758-PA"/>
    </source>
</evidence>
<accession>A0A182SWD0</accession>
<feature type="compositionally biased region" description="Polar residues" evidence="2">
    <location>
        <begin position="800"/>
        <end position="814"/>
    </location>
</feature>
<feature type="region of interest" description="Disordered" evidence="2">
    <location>
        <begin position="424"/>
        <end position="465"/>
    </location>
</feature>
<dbReference type="Pfam" id="PF25033">
    <property type="entry name" value="VPS13_M"/>
    <property type="match status" value="1"/>
</dbReference>
<feature type="region of interest" description="Disordered" evidence="2">
    <location>
        <begin position="572"/>
        <end position="613"/>
    </location>
</feature>
<protein>
    <recommendedName>
        <fullName evidence="7">UBA domain-containing protein</fullName>
    </recommendedName>
</protein>
<sequence length="2445" mass="270668">MLFSVVHKCTYVSVSLDFLIHFFPYLLLLTGQVELENLPLRKDALRHFGLPLQIVSGSIGKVKLTVPVRAFRTASWCLYIDDVQVTCGPIDLEQDWNAEVEQQTELDLKVASLDRLEAKWRAQRETPVTEGSYYASSYSGWLNYGTSLVTNIIENLQLTVNGIHVRYEDGLTIPNQHFACGVKIDSLSAQSCDASWTPGKTANWSTQHVTFKLVELTNFSVYWDPRAQQEPVHMISPISVRAQLRRDRSETPLRTRSRPRLVCDLIWEEIKIALSDIQYNQMMQCVRGLDDIARFRRFKLQRPTSPVGESAREWWRYAVRCHGLCRHLGTDPYVIAKENLQYIRIYLRIVANPNEVLSSANKQFKDRIERDRTFDELRLLRDVCMMQMPKLEKSSASSPPVTAPTGKSMLVHYFPQWWYSKNNNNNNSTEGSEQQRTPPGTGEDDASPGTSEETGGQQLALMGSSADGGGGYWDGELSPVSSFEDEILDALAGSVESNSLLKRDAVFGKFNFILKRGTLDFCSSIEMAPKLQFLFQDLKMDVESRPRSGSHYVGLSLGSILIKDRLTPNSQFPDLVKPQQKDELNLKGPTPTSTTPLGGRSSSGRLSTTSLPPADMGACEPIFQLQYERKPLSYDTDYRLMVKSESLDIVYNMDAVRWLVDFLAKPHQQYDARRRLEDMKNKTKQELMKNWNYIIEGHLSERKTWTLDFDISAPQIIFVENFSDRINSTIVVVDFGRLQLTNGDSGFSSSSVHNADATVAAAARASVATKASASGFFAGQRDISPDIQTENDEDDAFMTPCSTPPGSEASTTNSPTLVSAFSEAPELSANDRATSGGGIVTAAAIGDALDEYQLYQRLYDRYHLQLTDLQVLVCHAKERWTAASLKTTSNLHVLDRFSIVLQVERRVVYTSDPQYPSLTLSGTLPKLNAHINEYKVSSILTLVNKLSKAGQFNQGAWNQSTPAQPDEADRNSGTTTTNSKQTSSLPLGAANDEEDTSRASSLDKESATNIIVFQFTIDQMSLEVQSRGRSVAELQVSGVKAGYNQRPEDISLMLSVHGLLLVDAMQSFGQDFELLIASHRHVGLSGSLRQSEPCSPCSPASPPDPHMEYRRPTSPLTISKALSNLQRDALITVEIVFVTAERPEDKLQVANIQFNNLDIIANQETIVELLGFVKRVIPVPVPAPPDQSGGMWNGADETDKMLPNQASNHLPQVSASDTTRRPSNSSSSDTPSATPVHLEITFDFHRLNVLVLRALIRDNYLVGRKVGTFTMSEAKIHATLGSDITVEGSLGGLQVLDLTPEGVNHQRILSVGKDPLTEAASSTVPPTRFDNADSAGPDLMASLAQEVYGMGPKRSDHHTTTTADDGMHEERQALSFCVSKDLHACIDIRVKMASVWFIHCARFMQELSWCATEFKHYLKNLARSIREKATDMALGLVQSRSDLSGSRPESIYASPRRVRRQRTVSLSRTQDVLLNSDYTLKLDITLDTPVLILPRSSSSPQVLVAHLGRITISNTDLSSSGDGGSASSSSRERIVVNLSASPPPSAAGHEELGGGLLFSGADRTSVDCNLSDLDGIYEPTMDGETEGNHNNTASSRIRFAKEDSTEFIDSIAGDAGNGAGGAERSSNLDRYKIDFRNINLYSLDTTNRKGFRFAGLPRAEELYSCKENAIPIIHDTIFSLEICREHGSEQQIGNEEDGDGFRIVGCVVKPLRLSLKRQQYEQLLETIDNLFKIPKDLVRPPSEVPTTLDKITEIAEEIALSFHTFPMPSKARQGLFYQSSLDVDQRLAAAGGSSAAIGVRVHFELPAFIIQLNGNRSEALVQISFRDFCVDFDKRNQYETHVKISLRSLLMEDLLQSDTAKNRYMVVTSAERDSQTERHNASSFASHSCPNPVGLLYGMGDGLPNSLPTNLEDRMGFSFLATNKSLCPDTPPPSPSVHRPPGGSRLQPEENLVIYSSVLVDPACPTFATQFDSLQQSSLIDFNSLDLIVSVESWFVLLDFFGLLSDDGDGPSGSDKSPQLAQHTESRADGVRRKDGVEGGAESVLKESVADGQTVTGQSKLEISVRSLSLVLAKPTCEIAKANVSNAQLTISKRGQAKQVEGSLGSITLSDLTPYGTLYREKFMTTGSEALSFMYVRDAAKGTVRGLQKDAQLTITMASVRYIHTKRFIAEIQLFFKEFSHLQTPMMRKIKPSDVRTYHNQRPTQLGLSINAGAPIILLPMSYNSDQVIVADLGEFTLTNEFRLSDGEREVLDVMHVNLFHTDIFAARMEHQSEERFITVPSASSTIGGIDMKGYRLVKKGPSLLKEKCHLKLEVERNLDSLNSHFGKYVTVVELWRAFSLHFRMCCYTDCVDTPSPATAPSAPTTEALPFSALHPKSANPLSTSILPVKLKYLSPHQHGFIPKRNTSSNLMSLPLYQIWCPVSKLTLYIRISKRLSTACLSICW</sequence>
<dbReference type="PANTHER" id="PTHR16166:SF141">
    <property type="entry name" value="INTERMEMBRANE LIPID TRANSFER PROTEIN VPS13D"/>
    <property type="match status" value="1"/>
</dbReference>
<reference evidence="6" key="1">
    <citation type="submission" date="2013-09" db="EMBL/GenBank/DDBJ databases">
        <title>The Genome Sequence of Anopheles maculatus species B.</title>
        <authorList>
            <consortium name="The Broad Institute Genomics Platform"/>
            <person name="Neafsey D.E."/>
            <person name="Besansky N."/>
            <person name="Howell P."/>
            <person name="Walton C."/>
            <person name="Young S.K."/>
            <person name="Zeng Q."/>
            <person name="Gargeya S."/>
            <person name="Fitzgerald M."/>
            <person name="Haas B."/>
            <person name="Abouelleil A."/>
            <person name="Allen A.W."/>
            <person name="Alvarado L."/>
            <person name="Arachchi H.M."/>
            <person name="Berlin A.M."/>
            <person name="Chapman S.B."/>
            <person name="Gainer-Dewar J."/>
            <person name="Goldberg J."/>
            <person name="Griggs A."/>
            <person name="Gujja S."/>
            <person name="Hansen M."/>
            <person name="Howarth C."/>
            <person name="Imamovic A."/>
            <person name="Ireland A."/>
            <person name="Larimer J."/>
            <person name="McCowan C."/>
            <person name="Murphy C."/>
            <person name="Pearson M."/>
            <person name="Poon T.W."/>
            <person name="Priest M."/>
            <person name="Roberts A."/>
            <person name="Saif S."/>
            <person name="Shea T."/>
            <person name="Sisk P."/>
            <person name="Sykes S."/>
            <person name="Wortman J."/>
            <person name="Nusbaum C."/>
            <person name="Birren B."/>
        </authorList>
    </citation>
    <scope>NUCLEOTIDE SEQUENCE [LARGE SCALE GENOMIC DNA]</scope>
    <source>
        <strain evidence="6">maculatus3</strain>
    </source>
</reference>
<dbReference type="InterPro" id="IPR026854">
    <property type="entry name" value="VPS13_N"/>
</dbReference>
<feature type="compositionally biased region" description="Polar residues" evidence="2">
    <location>
        <begin position="428"/>
        <end position="438"/>
    </location>
</feature>